<organism evidence="1 2">
    <name type="scientific">Chilo suppressalis</name>
    <name type="common">Asiatic rice borer moth</name>
    <dbReference type="NCBI Taxonomy" id="168631"/>
    <lineage>
        <taxon>Eukaryota</taxon>
        <taxon>Metazoa</taxon>
        <taxon>Ecdysozoa</taxon>
        <taxon>Arthropoda</taxon>
        <taxon>Hexapoda</taxon>
        <taxon>Insecta</taxon>
        <taxon>Pterygota</taxon>
        <taxon>Neoptera</taxon>
        <taxon>Endopterygota</taxon>
        <taxon>Lepidoptera</taxon>
        <taxon>Glossata</taxon>
        <taxon>Ditrysia</taxon>
        <taxon>Pyraloidea</taxon>
        <taxon>Crambidae</taxon>
        <taxon>Crambinae</taxon>
        <taxon>Chilo</taxon>
    </lineage>
</organism>
<accession>A0ABN8AZN9</accession>
<evidence type="ECO:0000313" key="1">
    <source>
        <dbReference type="EMBL" id="CAH0401970.1"/>
    </source>
</evidence>
<reference evidence="1" key="1">
    <citation type="submission" date="2021-12" db="EMBL/GenBank/DDBJ databases">
        <authorList>
            <person name="King R."/>
        </authorList>
    </citation>
    <scope>NUCLEOTIDE SEQUENCE</scope>
</reference>
<dbReference type="EMBL" id="OU963895">
    <property type="protein sequence ID" value="CAH0401970.1"/>
    <property type="molecule type" value="Genomic_DNA"/>
</dbReference>
<protein>
    <submittedName>
        <fullName evidence="1">Uncharacterized protein</fullName>
    </submittedName>
</protein>
<name>A0ABN8AZN9_CHISP</name>
<keyword evidence="2" id="KW-1185">Reference proteome</keyword>
<sequence length="195" mass="21780">MRPEKPIVTQASDYGLILTTEIPHLKHGSAIFAIPEYISVLSSSSIYRGGMEIATVDVVTCTDTSVYKPPMQPFLSWDALDSNDERARLVVGEPSGQRRLLWLCRCPPPETHCPRPPRTMAYMEGAKQSQVGRCRYNMVRWGLLRDNTDQCVCMTAPQTMAHLLACPACAFSCSERDLRDAEARSIDIAYWAAPL</sequence>
<gene>
    <name evidence="1" type="ORF">CHILSU_LOCUS5207</name>
</gene>
<evidence type="ECO:0000313" key="2">
    <source>
        <dbReference type="Proteomes" id="UP001153292"/>
    </source>
</evidence>
<proteinExistence type="predicted"/>
<dbReference type="Proteomes" id="UP001153292">
    <property type="component" value="Chromosome 2"/>
</dbReference>